<evidence type="ECO:0000259" key="1">
    <source>
        <dbReference type="Pfam" id="PF02036"/>
    </source>
</evidence>
<dbReference type="InterPro" id="IPR003033">
    <property type="entry name" value="SCP2_sterol-bd_dom"/>
</dbReference>
<dbReference type="Proteomes" id="UP001285263">
    <property type="component" value="Unassembled WGS sequence"/>
</dbReference>
<evidence type="ECO:0000313" key="2">
    <source>
        <dbReference type="EMBL" id="MDY0743165.1"/>
    </source>
</evidence>
<name>A0ABU5DA75_9BURK</name>
<gene>
    <name evidence="2" type="ORF">SNE35_01540</name>
</gene>
<dbReference type="RefSeq" id="WP_320421011.1">
    <property type="nucleotide sequence ID" value="NZ_JAXCLA010000001.1"/>
</dbReference>
<feature type="domain" description="SCP2" evidence="1">
    <location>
        <begin position="7"/>
        <end position="97"/>
    </location>
</feature>
<dbReference type="Pfam" id="PF02036">
    <property type="entry name" value="SCP2"/>
    <property type="match status" value="1"/>
</dbReference>
<protein>
    <submittedName>
        <fullName evidence="2">SCP2 sterol-binding domain-containing protein</fullName>
    </submittedName>
</protein>
<organism evidence="2 3">
    <name type="scientific">Roseateles agri</name>
    <dbReference type="NCBI Taxonomy" id="3098619"/>
    <lineage>
        <taxon>Bacteria</taxon>
        <taxon>Pseudomonadati</taxon>
        <taxon>Pseudomonadota</taxon>
        <taxon>Betaproteobacteria</taxon>
        <taxon>Burkholderiales</taxon>
        <taxon>Sphaerotilaceae</taxon>
        <taxon>Roseateles</taxon>
    </lineage>
</organism>
<accession>A0ABU5DA75</accession>
<proteinExistence type="predicted"/>
<comment type="caution">
    <text evidence="2">The sequence shown here is derived from an EMBL/GenBank/DDBJ whole genome shotgun (WGS) entry which is preliminary data.</text>
</comment>
<dbReference type="InterPro" id="IPR036527">
    <property type="entry name" value="SCP2_sterol-bd_dom_sf"/>
</dbReference>
<dbReference type="Gene3D" id="3.30.1050.10">
    <property type="entry name" value="SCP2 sterol-binding domain"/>
    <property type="match status" value="1"/>
</dbReference>
<sequence length="100" mass="10417">MDIQQITESLAAKAGASTSSLGATLKFDCGADGIVYIDGNAEPNTVDNTDRDADCTVKISRENLAALLTGALNPMNGFMTGKIKIDGDMAVAMKLSRFTG</sequence>
<dbReference type="PANTHER" id="PTHR10094">
    <property type="entry name" value="STEROL CARRIER PROTEIN 2 SCP-2 FAMILY PROTEIN"/>
    <property type="match status" value="1"/>
</dbReference>
<reference evidence="2 3" key="1">
    <citation type="submission" date="2023-11" db="EMBL/GenBank/DDBJ databases">
        <title>Paucibacter sp. nov., isolated from fresh soil in Korea.</title>
        <authorList>
            <person name="Le N.T.T."/>
        </authorList>
    </citation>
    <scope>NUCLEOTIDE SEQUENCE [LARGE SCALE GENOMIC DNA]</scope>
    <source>
        <strain evidence="2 3">R3-3</strain>
    </source>
</reference>
<dbReference type="SUPFAM" id="SSF55718">
    <property type="entry name" value="SCP-like"/>
    <property type="match status" value="1"/>
</dbReference>
<dbReference type="EMBL" id="JAXCLA010000001">
    <property type="protein sequence ID" value="MDY0743165.1"/>
    <property type="molecule type" value="Genomic_DNA"/>
</dbReference>
<dbReference type="PANTHER" id="PTHR10094:SF25">
    <property type="entry name" value="SCP2 STEROL-BINDING DOMAIN-CONTAINING PROTEIN 1"/>
    <property type="match status" value="1"/>
</dbReference>
<evidence type="ECO:0000313" key="3">
    <source>
        <dbReference type="Proteomes" id="UP001285263"/>
    </source>
</evidence>
<keyword evidence="3" id="KW-1185">Reference proteome</keyword>